<dbReference type="EMBL" id="SMLM01000001">
    <property type="protein sequence ID" value="TFZ05720.1"/>
    <property type="molecule type" value="Genomic_DNA"/>
</dbReference>
<dbReference type="AlphaFoldDB" id="A0A4Z0C5J1"/>
<gene>
    <name evidence="1" type="ORF">EZ313_03410</name>
</gene>
<dbReference type="Gene3D" id="3.30.1330.110">
    <property type="entry name" value="BB2672"/>
    <property type="match status" value="1"/>
</dbReference>
<dbReference type="RefSeq" id="WP_135261802.1">
    <property type="nucleotide sequence ID" value="NZ_SMLM01000001.1"/>
</dbReference>
<name>A0A4Z0C5J1_9BURK</name>
<evidence type="ECO:0000313" key="1">
    <source>
        <dbReference type="EMBL" id="TFZ05720.1"/>
    </source>
</evidence>
<reference evidence="1 2" key="1">
    <citation type="submission" date="2019-03" db="EMBL/GenBank/DDBJ databases">
        <title>Ramlibacter henchirensis DSM 14656, whole genome shotgun sequence.</title>
        <authorList>
            <person name="Zhang X."/>
            <person name="Feng G."/>
            <person name="Zhu H."/>
        </authorList>
    </citation>
    <scope>NUCLEOTIDE SEQUENCE [LARGE SCALE GENOMIC DNA]</scope>
    <source>
        <strain evidence="1 2">DSM 14656</strain>
    </source>
</reference>
<organism evidence="1 2">
    <name type="scientific">Ramlibacter henchirensis</name>
    <dbReference type="NCBI Taxonomy" id="204072"/>
    <lineage>
        <taxon>Bacteria</taxon>
        <taxon>Pseudomonadati</taxon>
        <taxon>Pseudomonadota</taxon>
        <taxon>Betaproteobacteria</taxon>
        <taxon>Burkholderiales</taxon>
        <taxon>Comamonadaceae</taxon>
        <taxon>Ramlibacter</taxon>
    </lineage>
</organism>
<proteinExistence type="predicted"/>
<evidence type="ECO:0000313" key="2">
    <source>
        <dbReference type="Proteomes" id="UP000298180"/>
    </source>
</evidence>
<comment type="caution">
    <text evidence="1">The sequence shown here is derived from an EMBL/GenBank/DDBJ whole genome shotgun (WGS) entry which is preliminary data.</text>
</comment>
<dbReference type="Proteomes" id="UP000298180">
    <property type="component" value="Unassembled WGS sequence"/>
</dbReference>
<dbReference type="Pfam" id="PF06684">
    <property type="entry name" value="AA_synth"/>
    <property type="match status" value="1"/>
</dbReference>
<keyword evidence="2" id="KW-1185">Reference proteome</keyword>
<dbReference type="SUPFAM" id="SSF160519">
    <property type="entry name" value="BB2672-like"/>
    <property type="match status" value="1"/>
</dbReference>
<dbReference type="InterPro" id="IPR009569">
    <property type="entry name" value="AA_synth_put"/>
</dbReference>
<protein>
    <submittedName>
        <fullName evidence="1">Amino acid synthesis family protein</fullName>
    </submittedName>
</protein>
<accession>A0A4Z0C5J1</accession>
<dbReference type="InterPro" id="IPR035936">
    <property type="entry name" value="BB2672"/>
</dbReference>
<sequence>MTSPSLSYFRFRRWHTYTEETLANEAGVPADGKPVRKIVLGAVIRNPYAGSNSIQALDEVVQHSAALGVEFGRRLNALLGDDRPESFGKACIVGTAGEYEHGNAFLTATFADPLREALGGGKAWIASTGKRGVPGTTIDIPLAHKDALYVRSHYDTVTVSFPDGPNPDEVLILFAVATRGRLHARLGGIQAERIQGKDGLR</sequence>
<dbReference type="OrthoDB" id="9803312at2"/>